<dbReference type="NCBIfam" id="NF005745">
    <property type="entry name" value="PRK07569.1"/>
    <property type="match status" value="1"/>
</dbReference>
<dbReference type="PANTHER" id="PTHR24960">
    <property type="entry name" value="PHOTOSYSTEM I IRON-SULFUR CENTER-RELATED"/>
    <property type="match status" value="1"/>
</dbReference>
<dbReference type="InterPro" id="IPR001041">
    <property type="entry name" value="2Fe-2S_ferredoxin-type"/>
</dbReference>
<dbReference type="PROSITE" id="PS00198">
    <property type="entry name" value="4FE4S_FER_1"/>
    <property type="match status" value="1"/>
</dbReference>
<feature type="domain" description="4Fe-4S His(Cys)3-ligated-type" evidence="19">
    <location>
        <begin position="89"/>
        <end position="128"/>
    </location>
</feature>
<evidence type="ECO:0000259" key="17">
    <source>
        <dbReference type="PROSITE" id="PS51085"/>
    </source>
</evidence>
<comment type="subcellular location">
    <subcellularLocation>
        <location evidence="2">Membrane</location>
    </subcellularLocation>
</comment>
<evidence type="ECO:0000256" key="6">
    <source>
        <dbReference type="ARBA" id="ARBA00022714"/>
    </source>
</evidence>
<evidence type="ECO:0000256" key="13">
    <source>
        <dbReference type="ARBA" id="ARBA00026021"/>
    </source>
</evidence>
<dbReference type="InterPro" id="IPR054351">
    <property type="entry name" value="NADH_UbQ_OxRdtase_ferredoxin"/>
</dbReference>
<evidence type="ECO:0000313" key="21">
    <source>
        <dbReference type="Proteomes" id="UP000198816"/>
    </source>
</evidence>
<dbReference type="Pfam" id="PF22117">
    <property type="entry name" value="Fer4_Nqo3"/>
    <property type="match status" value="1"/>
</dbReference>
<dbReference type="STRING" id="1058.SAMN05421783_113149"/>
<dbReference type="GO" id="GO:0003677">
    <property type="term" value="F:DNA binding"/>
    <property type="evidence" value="ECO:0007669"/>
    <property type="project" value="UniProtKB-KW"/>
</dbReference>
<dbReference type="InterPro" id="IPR000283">
    <property type="entry name" value="NADH_UbQ_OxRdtase_75kDa_su_CS"/>
</dbReference>
<evidence type="ECO:0000256" key="11">
    <source>
        <dbReference type="ARBA" id="ARBA00023027"/>
    </source>
</evidence>
<keyword evidence="5" id="KW-0004">4Fe-4S</keyword>
<dbReference type="GO" id="GO:0046872">
    <property type="term" value="F:metal ion binding"/>
    <property type="evidence" value="ECO:0007669"/>
    <property type="project" value="UniProtKB-KW"/>
</dbReference>
<evidence type="ECO:0000259" key="19">
    <source>
        <dbReference type="PROSITE" id="PS51839"/>
    </source>
</evidence>
<organism evidence="20 21">
    <name type="scientific">Thiocapsa roseopersicina</name>
    <dbReference type="NCBI Taxonomy" id="1058"/>
    <lineage>
        <taxon>Bacteria</taxon>
        <taxon>Pseudomonadati</taxon>
        <taxon>Pseudomonadota</taxon>
        <taxon>Gammaproteobacteria</taxon>
        <taxon>Chromatiales</taxon>
        <taxon>Chromatiaceae</taxon>
        <taxon>Thiocapsa</taxon>
    </lineage>
</organism>
<feature type="domain" description="4Fe-4S ferredoxin-type" evidence="18">
    <location>
        <begin position="148"/>
        <end position="179"/>
    </location>
</feature>
<dbReference type="PIRSF" id="PIRSF000309">
    <property type="entry name" value="NAD_red_hyd_HoxU"/>
    <property type="match status" value="1"/>
</dbReference>
<evidence type="ECO:0000256" key="8">
    <source>
        <dbReference type="ARBA" id="ARBA00022967"/>
    </source>
</evidence>
<reference evidence="21" key="1">
    <citation type="submission" date="2016-10" db="EMBL/GenBank/DDBJ databases">
        <authorList>
            <person name="Varghese N."/>
            <person name="Submissions S."/>
        </authorList>
    </citation>
    <scope>NUCLEOTIDE SEQUENCE [LARGE SCALE GENOMIC DNA]</scope>
    <source>
        <strain evidence="21">DSM 217</strain>
    </source>
</reference>
<accession>A0A1H2YSE0</accession>
<dbReference type="PANTHER" id="PTHR24960:SF84">
    <property type="entry name" value="HYDROGENASE SUBUNIT"/>
    <property type="match status" value="1"/>
</dbReference>
<evidence type="ECO:0000256" key="9">
    <source>
        <dbReference type="ARBA" id="ARBA00023004"/>
    </source>
</evidence>
<evidence type="ECO:0000256" key="2">
    <source>
        <dbReference type="ARBA" id="ARBA00004370"/>
    </source>
</evidence>
<dbReference type="InterPro" id="IPR019574">
    <property type="entry name" value="NADH_UbQ_OxRdtase_Gsu_4Fe4S-bd"/>
</dbReference>
<dbReference type="PROSITE" id="PS00641">
    <property type="entry name" value="COMPLEX1_75K_1"/>
    <property type="match status" value="1"/>
</dbReference>
<keyword evidence="21" id="KW-1185">Reference proteome</keyword>
<dbReference type="AlphaFoldDB" id="A0A1H2YSE0"/>
<dbReference type="GO" id="GO:0051539">
    <property type="term" value="F:4 iron, 4 sulfur cluster binding"/>
    <property type="evidence" value="ECO:0007669"/>
    <property type="project" value="UniProtKB-KW"/>
</dbReference>
<evidence type="ECO:0000313" key="20">
    <source>
        <dbReference type="EMBL" id="SDX07698.1"/>
    </source>
</evidence>
<keyword evidence="10" id="KW-0411">Iron-sulfur</keyword>
<dbReference type="InterPro" id="IPR017896">
    <property type="entry name" value="4Fe4S_Fe-S-bd"/>
</dbReference>
<dbReference type="PROSITE" id="PS51085">
    <property type="entry name" value="2FE2S_FER_2"/>
    <property type="match status" value="1"/>
</dbReference>
<dbReference type="PROSITE" id="PS51379">
    <property type="entry name" value="4FE4S_FER_2"/>
    <property type="match status" value="2"/>
</dbReference>
<dbReference type="SMART" id="SM00929">
    <property type="entry name" value="NADH-G_4Fe-4S_3"/>
    <property type="match status" value="1"/>
</dbReference>
<dbReference type="RefSeq" id="WP_093033541.1">
    <property type="nucleotide sequence ID" value="NZ_FNNZ01000013.1"/>
</dbReference>
<dbReference type="InterPro" id="IPR016214">
    <property type="entry name" value="NAD-red_Hydgase_HoxS_gsu"/>
</dbReference>
<dbReference type="InterPro" id="IPR050157">
    <property type="entry name" value="PSI_iron-sulfur_center"/>
</dbReference>
<sequence>MPPPAKQPNVRVVTLNIDGRDLSAREDETIIEVCRENQIPIPSLCYLEGLSVWGACRLCLVELAGQGRLLAACSTRVTEGMRIQTNTEKLQRYRRTIVELLFAERNHVCSVCVSNGHCELQYLAQKCGVDHVRVPYRQASYPVDSSHEMFRLDHDRCILCTRCVRVCDEIEGAHTWDVMGRGTECRVITDMAQPWGESDTCTSCGKCVQVCPTGALVKQGTSVGEMVKDQHFLPILARRRHAQ</sequence>
<dbReference type="GO" id="GO:0016020">
    <property type="term" value="C:membrane"/>
    <property type="evidence" value="ECO:0007669"/>
    <property type="project" value="UniProtKB-SubCell"/>
</dbReference>
<dbReference type="Pfam" id="PF13510">
    <property type="entry name" value="Fer2_4"/>
    <property type="match status" value="1"/>
</dbReference>
<dbReference type="InterPro" id="IPR017900">
    <property type="entry name" value="4Fe4S_Fe_S_CS"/>
</dbReference>
<dbReference type="PROSITE" id="PS51839">
    <property type="entry name" value="4FE4S_HC3"/>
    <property type="match status" value="1"/>
</dbReference>
<evidence type="ECO:0000256" key="1">
    <source>
        <dbReference type="ARBA" id="ARBA00001966"/>
    </source>
</evidence>
<evidence type="ECO:0000256" key="10">
    <source>
        <dbReference type="ARBA" id="ARBA00023014"/>
    </source>
</evidence>
<keyword evidence="6" id="KW-0001">2Fe-2S</keyword>
<dbReference type="FunFam" id="3.10.20.740:FF:000004">
    <property type="entry name" value="NADH-quinone oxidoreductase"/>
    <property type="match status" value="1"/>
</dbReference>
<protein>
    <recommendedName>
        <fullName evidence="4">NADH-quinone oxidoreductase subunit G</fullName>
    </recommendedName>
    <alternativeName>
        <fullName evidence="14">NADH dehydrogenase I subunit G</fullName>
    </alternativeName>
    <alternativeName>
        <fullName evidence="15">NDH-1 subunit G</fullName>
    </alternativeName>
</protein>
<keyword evidence="9" id="KW-0408">Iron</keyword>
<dbReference type="OrthoDB" id="9810782at2"/>
<dbReference type="GO" id="GO:0051537">
    <property type="term" value="F:2 iron, 2 sulfur cluster binding"/>
    <property type="evidence" value="ECO:0007669"/>
    <property type="project" value="UniProtKB-KW"/>
</dbReference>
<evidence type="ECO:0000256" key="7">
    <source>
        <dbReference type="ARBA" id="ARBA00022723"/>
    </source>
</evidence>
<comment type="similarity">
    <text evidence="3">Belongs to the complex I 75 kDa subunit family.</text>
</comment>
<evidence type="ECO:0000256" key="12">
    <source>
        <dbReference type="ARBA" id="ARBA00023136"/>
    </source>
</evidence>
<dbReference type="InterPro" id="IPR036010">
    <property type="entry name" value="2Fe-2S_ferredoxin-like_sf"/>
</dbReference>
<dbReference type="GO" id="GO:0008137">
    <property type="term" value="F:NADH dehydrogenase (ubiquinone) activity"/>
    <property type="evidence" value="ECO:0007669"/>
    <property type="project" value="InterPro"/>
</dbReference>
<keyword evidence="8" id="KW-1278">Translocase</keyword>
<dbReference type="Gene3D" id="3.30.70.20">
    <property type="match status" value="1"/>
</dbReference>
<evidence type="ECO:0000256" key="16">
    <source>
        <dbReference type="ARBA" id="ARBA00034078"/>
    </source>
</evidence>
<dbReference type="GO" id="GO:0042773">
    <property type="term" value="P:ATP synthesis coupled electron transport"/>
    <property type="evidence" value="ECO:0007669"/>
    <property type="project" value="InterPro"/>
</dbReference>
<evidence type="ECO:0000256" key="3">
    <source>
        <dbReference type="ARBA" id="ARBA00005404"/>
    </source>
</evidence>
<keyword evidence="7" id="KW-0479">Metal-binding</keyword>
<dbReference type="CDD" id="cd00207">
    <property type="entry name" value="fer2"/>
    <property type="match status" value="1"/>
</dbReference>
<dbReference type="Gene3D" id="3.10.20.740">
    <property type="match status" value="1"/>
</dbReference>
<dbReference type="SUPFAM" id="SSF54292">
    <property type="entry name" value="2Fe-2S ferredoxin-like"/>
    <property type="match status" value="1"/>
</dbReference>
<proteinExistence type="inferred from homology"/>
<evidence type="ECO:0000256" key="4">
    <source>
        <dbReference type="ARBA" id="ARBA00019902"/>
    </source>
</evidence>
<evidence type="ECO:0000256" key="15">
    <source>
        <dbReference type="ARBA" id="ARBA00032783"/>
    </source>
</evidence>
<keyword evidence="20" id="KW-0371">Homeobox</keyword>
<dbReference type="GO" id="GO:0016491">
    <property type="term" value="F:oxidoreductase activity"/>
    <property type="evidence" value="ECO:0007669"/>
    <property type="project" value="InterPro"/>
</dbReference>
<feature type="domain" description="4Fe-4S ferredoxin-type" evidence="18">
    <location>
        <begin position="192"/>
        <end position="221"/>
    </location>
</feature>
<evidence type="ECO:0000256" key="5">
    <source>
        <dbReference type="ARBA" id="ARBA00022485"/>
    </source>
</evidence>
<keyword evidence="11" id="KW-0520">NAD</keyword>
<keyword evidence="12" id="KW-0472">Membrane</keyword>
<gene>
    <name evidence="20" type="ORF">SAMN05421783_113149</name>
</gene>
<dbReference type="EMBL" id="FNNZ01000013">
    <property type="protein sequence ID" value="SDX07698.1"/>
    <property type="molecule type" value="Genomic_DNA"/>
</dbReference>
<feature type="domain" description="2Fe-2S ferredoxin-type" evidence="17">
    <location>
        <begin position="11"/>
        <end position="89"/>
    </location>
</feature>
<comment type="cofactor">
    <cofactor evidence="1">
        <name>[4Fe-4S] cluster</name>
        <dbReference type="ChEBI" id="CHEBI:49883"/>
    </cofactor>
</comment>
<evidence type="ECO:0000256" key="14">
    <source>
        <dbReference type="ARBA" id="ARBA00031577"/>
    </source>
</evidence>
<dbReference type="Pfam" id="PF10588">
    <property type="entry name" value="NADH-G_4Fe-4S_3"/>
    <property type="match status" value="1"/>
</dbReference>
<name>A0A1H2YSE0_THIRO</name>
<comment type="subunit">
    <text evidence="13">Composed of 13 different subunits. Subunits NuoCD, E, F, and G constitute the peripheral sector of the complex.</text>
</comment>
<comment type="cofactor">
    <cofactor evidence="16">
        <name>[2Fe-2S] cluster</name>
        <dbReference type="ChEBI" id="CHEBI:190135"/>
    </cofactor>
</comment>
<dbReference type="SUPFAM" id="SSF54862">
    <property type="entry name" value="4Fe-4S ferredoxins"/>
    <property type="match status" value="1"/>
</dbReference>
<dbReference type="FunFam" id="3.30.70.20:FF:000002">
    <property type="entry name" value="NADH-ubiquinone oxidoreductase 75 kDa subunit"/>
    <property type="match status" value="1"/>
</dbReference>
<dbReference type="Proteomes" id="UP000198816">
    <property type="component" value="Unassembled WGS sequence"/>
</dbReference>
<evidence type="ECO:0000259" key="18">
    <source>
        <dbReference type="PROSITE" id="PS51379"/>
    </source>
</evidence>